<reference evidence="6" key="1">
    <citation type="submission" date="2025-05" db="UniProtKB">
        <authorList>
            <consortium name="RefSeq"/>
        </authorList>
    </citation>
    <scope>NUCLEOTIDE SEQUENCE [LARGE SCALE GENOMIC DNA]</scope>
</reference>
<comment type="subcellular location">
    <subcellularLocation>
        <location evidence="1">Secreted</location>
    </subcellularLocation>
</comment>
<keyword evidence="4" id="KW-0732">Signal</keyword>
<evidence type="ECO:0000256" key="3">
    <source>
        <dbReference type="ARBA" id="ARBA00022525"/>
    </source>
</evidence>
<dbReference type="InterPro" id="IPR017942">
    <property type="entry name" value="Lipid-bd_serum_glycop_N"/>
</dbReference>
<dbReference type="InterPro" id="IPR051902">
    <property type="entry name" value="BPI_fold-superfamily_member"/>
</dbReference>
<proteinExistence type="inferred from homology"/>
<feature type="domain" description="Lipid-binding serum glycoprotein N-terminal" evidence="5">
    <location>
        <begin position="42"/>
        <end position="190"/>
    </location>
</feature>
<feature type="chain" id="PRO_5047044503" evidence="4">
    <location>
        <begin position="21"/>
        <end position="215"/>
    </location>
</feature>
<dbReference type="InterPro" id="IPR017943">
    <property type="entry name" value="Bactericidal_perm-incr_a/b_dom"/>
</dbReference>
<evidence type="ECO:0000313" key="7">
    <source>
        <dbReference type="RefSeq" id="XP_060059267.1"/>
    </source>
</evidence>
<feature type="signal peptide" evidence="4">
    <location>
        <begin position="1"/>
        <end position="20"/>
    </location>
</feature>
<keyword evidence="3" id="KW-0964">Secreted</keyword>
<dbReference type="Proteomes" id="UP001652624">
    <property type="component" value="Chromosome 1"/>
</dbReference>
<dbReference type="PANTHER" id="PTHR47015">
    <property type="entry name" value="BPI FOLD-CONTAINING FAMILY A MEMBER 1"/>
    <property type="match status" value="1"/>
</dbReference>
<gene>
    <name evidence="7" type="primary">LOC132541891</name>
</gene>
<name>A0ABM3YDX0_ERIEU</name>
<accession>A0ABM3YDX0</accession>
<organism evidence="6 7">
    <name type="scientific">Erinaceus europaeus</name>
    <name type="common">Western European hedgehog</name>
    <dbReference type="NCBI Taxonomy" id="9365"/>
    <lineage>
        <taxon>Eukaryota</taxon>
        <taxon>Metazoa</taxon>
        <taxon>Chordata</taxon>
        <taxon>Craniata</taxon>
        <taxon>Vertebrata</taxon>
        <taxon>Euteleostomi</taxon>
        <taxon>Mammalia</taxon>
        <taxon>Eutheria</taxon>
        <taxon>Laurasiatheria</taxon>
        <taxon>Eulipotyphla</taxon>
        <taxon>Erinaceidae</taxon>
        <taxon>Erinaceinae</taxon>
        <taxon>Erinaceus</taxon>
    </lineage>
</organism>
<dbReference type="Gene3D" id="3.15.10.10">
    <property type="entry name" value="Bactericidal permeability-increasing protein, domain 1"/>
    <property type="match status" value="1"/>
</dbReference>
<evidence type="ECO:0000256" key="1">
    <source>
        <dbReference type="ARBA" id="ARBA00004613"/>
    </source>
</evidence>
<protein>
    <submittedName>
        <fullName evidence="7">Latherin-like</fullName>
    </submittedName>
</protein>
<evidence type="ECO:0000313" key="6">
    <source>
        <dbReference type="Proteomes" id="UP001652624"/>
    </source>
</evidence>
<evidence type="ECO:0000256" key="2">
    <source>
        <dbReference type="ARBA" id="ARBA00009020"/>
    </source>
</evidence>
<dbReference type="RefSeq" id="XP_060059267.1">
    <property type="nucleotide sequence ID" value="XM_060203284.1"/>
</dbReference>
<dbReference type="GeneID" id="132541891"/>
<dbReference type="PANTHER" id="PTHR47015:SF3">
    <property type="entry name" value="BPIFA4P PROTEIN-RELATED"/>
    <property type="match status" value="1"/>
</dbReference>
<dbReference type="SUPFAM" id="SSF55394">
    <property type="entry name" value="Bactericidal permeability-increasing protein, BPI"/>
    <property type="match status" value="1"/>
</dbReference>
<evidence type="ECO:0000256" key="4">
    <source>
        <dbReference type="SAM" id="SignalP"/>
    </source>
</evidence>
<keyword evidence="6" id="KW-1185">Reference proteome</keyword>
<evidence type="ECO:0000259" key="5">
    <source>
        <dbReference type="Pfam" id="PF01273"/>
    </source>
</evidence>
<sequence>MLKICGLFVLLCGLLAPSSGLFFPTPLDSKLNLDLVSDLKTGLYQAVESLNLNGGLDDLLQPVAGILGLQGIKLEISNPKFFDLTFKKSSINGKASLEIPIQFGLHLQTPLFNDKCKVSTIIKGMASFMRDQNGYDRIVFEDCGIVPESVQITSEKSFSLLGRAPNLESKFKGIISQQVVRELCNSLNTMMTKLPPEFVSSIRRSLPEGDVKISI</sequence>
<reference evidence="7" key="2">
    <citation type="submission" date="2025-08" db="UniProtKB">
        <authorList>
            <consortium name="RefSeq"/>
        </authorList>
    </citation>
    <scope>IDENTIFICATION</scope>
</reference>
<comment type="similarity">
    <text evidence="2">Belongs to the BPI/LBP/Plunc superfamily. Plunc family.</text>
</comment>
<dbReference type="Pfam" id="PF01273">
    <property type="entry name" value="LBP_BPI_CETP"/>
    <property type="match status" value="1"/>
</dbReference>